<dbReference type="InterPro" id="IPR020845">
    <property type="entry name" value="AMP-binding_CS"/>
</dbReference>
<dbReference type="Gene3D" id="3.40.50.12780">
    <property type="entry name" value="N-terminal domain of ligase-like"/>
    <property type="match status" value="1"/>
</dbReference>
<keyword evidence="4" id="KW-1185">Reference proteome</keyword>
<dbReference type="EMBL" id="JBDIMF010000001">
    <property type="protein sequence ID" value="MEN2785528.1"/>
    <property type="molecule type" value="Genomic_DNA"/>
</dbReference>
<sequence length="512" mass="53970">MGTDNTAAALLASDFATLPDLIRAHATTQPDKVALAEAGGELDYAALDALIDRVAAALQRDGVAQGAAVAIVAAASIDYAAVFLGALRAGCVAAPLAPSATPEAIIGMIADCDAAVTFLDADAAALLKGRHVPGKLVHLKSLGSWLAAPGARPAPVAIAPADGFNIIYSSGTTGSPKGIVQSHAMRWAHIARNAAAGFGEAVTMIATPLYSNTTLVSFLPTLGWGGTVVLMKKFDARGYCQLAERHRATHTMLVPVQYQRIMALPDFERFDLSSFRLKTSTSAPFAAALKADILARWPGLLVEYYGLTEGGASTGLNATAHPDKLHTVGPPLPGHEIRLIDDDGNEVAPGEMGEVVGRSPTMMTGYHGRAEASAAAEWHDQDGNRYIRHGDVARFDDDGFLILLDRKKDLIISGGFNIYPTDLEAVLSQHPAVADCSVIGVPSEAWGETPVGFYVPHTGVAASIDEIRDWTNAQLGKTQRLSALHAIDELPRSAIGKVLKRELRDRLQEASA</sequence>
<dbReference type="InterPro" id="IPR045851">
    <property type="entry name" value="AMP-bd_C_sf"/>
</dbReference>
<reference evidence="3 4" key="1">
    <citation type="submission" date="2024-05" db="EMBL/GenBank/DDBJ databases">
        <authorList>
            <person name="Liu Q."/>
            <person name="Xin Y.-H."/>
        </authorList>
    </citation>
    <scope>NUCLEOTIDE SEQUENCE [LARGE SCALE GENOMIC DNA]</scope>
    <source>
        <strain evidence="3 4">CGMCC 1.15349</strain>
    </source>
</reference>
<evidence type="ECO:0000259" key="2">
    <source>
        <dbReference type="Pfam" id="PF13193"/>
    </source>
</evidence>
<name>A0ABU9XQH9_9SPHN</name>
<evidence type="ECO:0000259" key="1">
    <source>
        <dbReference type="Pfam" id="PF00501"/>
    </source>
</evidence>
<comment type="caution">
    <text evidence="3">The sequence shown here is derived from an EMBL/GenBank/DDBJ whole genome shotgun (WGS) entry which is preliminary data.</text>
</comment>
<dbReference type="PROSITE" id="PS00455">
    <property type="entry name" value="AMP_BINDING"/>
    <property type="match status" value="1"/>
</dbReference>
<dbReference type="Pfam" id="PF13193">
    <property type="entry name" value="AMP-binding_C"/>
    <property type="match status" value="1"/>
</dbReference>
<organism evidence="3 4">
    <name type="scientific">Sphingomonas qilianensis</name>
    <dbReference type="NCBI Taxonomy" id="1736690"/>
    <lineage>
        <taxon>Bacteria</taxon>
        <taxon>Pseudomonadati</taxon>
        <taxon>Pseudomonadota</taxon>
        <taxon>Alphaproteobacteria</taxon>
        <taxon>Sphingomonadales</taxon>
        <taxon>Sphingomonadaceae</taxon>
        <taxon>Sphingomonas</taxon>
    </lineage>
</organism>
<dbReference type="Proteomes" id="UP001404104">
    <property type="component" value="Unassembled WGS sequence"/>
</dbReference>
<accession>A0ABU9XQH9</accession>
<evidence type="ECO:0000313" key="4">
    <source>
        <dbReference type="Proteomes" id="UP001404104"/>
    </source>
</evidence>
<dbReference type="PANTHER" id="PTHR24096">
    <property type="entry name" value="LONG-CHAIN-FATTY-ACID--COA LIGASE"/>
    <property type="match status" value="1"/>
</dbReference>
<gene>
    <name evidence="3" type="ORF">ABC969_03725</name>
</gene>
<dbReference type="InterPro" id="IPR042099">
    <property type="entry name" value="ANL_N_sf"/>
</dbReference>
<proteinExistence type="predicted"/>
<feature type="domain" description="AMP-binding enzyme C-terminal" evidence="2">
    <location>
        <begin position="423"/>
        <end position="497"/>
    </location>
</feature>
<dbReference type="RefSeq" id="WP_345863051.1">
    <property type="nucleotide sequence ID" value="NZ_JBDIMF010000001.1"/>
</dbReference>
<dbReference type="InterPro" id="IPR000873">
    <property type="entry name" value="AMP-dep_synth/lig_dom"/>
</dbReference>
<dbReference type="InterPro" id="IPR025110">
    <property type="entry name" value="AMP-bd_C"/>
</dbReference>
<dbReference type="PANTHER" id="PTHR24096:SF267">
    <property type="entry name" value="MALONATE--COA LIGASE ACSF3, MITOCHONDRIAL"/>
    <property type="match status" value="1"/>
</dbReference>
<dbReference type="Pfam" id="PF00501">
    <property type="entry name" value="AMP-binding"/>
    <property type="match status" value="1"/>
</dbReference>
<evidence type="ECO:0000313" key="3">
    <source>
        <dbReference type="EMBL" id="MEN2785528.1"/>
    </source>
</evidence>
<dbReference type="Gene3D" id="3.30.300.30">
    <property type="match status" value="1"/>
</dbReference>
<feature type="domain" description="AMP-dependent synthetase/ligase" evidence="1">
    <location>
        <begin position="23"/>
        <end position="367"/>
    </location>
</feature>
<protein>
    <submittedName>
        <fullName evidence="3">Class I adenylate-forming enzyme family protein</fullName>
    </submittedName>
</protein>
<dbReference type="SUPFAM" id="SSF56801">
    <property type="entry name" value="Acetyl-CoA synthetase-like"/>
    <property type="match status" value="1"/>
</dbReference>